<comment type="similarity">
    <text evidence="2">Belongs to the NAD(P)-dependent epimerase/dehydratase family. Dihydroflavonol-4-reductase subfamily.</text>
</comment>
<evidence type="ECO:0000256" key="2">
    <source>
        <dbReference type="ARBA" id="ARBA00023445"/>
    </source>
</evidence>
<dbReference type="EMBL" id="JAQHRD010000005">
    <property type="protein sequence ID" value="KAJ6441100.1"/>
    <property type="molecule type" value="Genomic_DNA"/>
</dbReference>
<comment type="caution">
    <text evidence="4">The sequence shown here is derived from an EMBL/GenBank/DDBJ whole genome shotgun (WGS) entry which is preliminary data.</text>
</comment>
<dbReference type="InterPro" id="IPR036291">
    <property type="entry name" value="NAD(P)-bd_dom_sf"/>
</dbReference>
<evidence type="ECO:0000313" key="4">
    <source>
        <dbReference type="EMBL" id="KAJ6441100.1"/>
    </source>
</evidence>
<dbReference type="InterPro" id="IPR001509">
    <property type="entry name" value="Epimerase_deHydtase"/>
</dbReference>
<dbReference type="InterPro" id="IPR050425">
    <property type="entry name" value="NAD(P)_dehydrat-like"/>
</dbReference>
<dbReference type="GO" id="GO:0016616">
    <property type="term" value="F:oxidoreductase activity, acting on the CH-OH group of donors, NAD or NADP as acceptor"/>
    <property type="evidence" value="ECO:0007669"/>
    <property type="project" value="TreeGrafter"/>
</dbReference>
<feature type="domain" description="NAD-dependent epimerase/dehydratase" evidence="3">
    <location>
        <begin position="15"/>
        <end position="275"/>
    </location>
</feature>
<name>A0AB34FPM6_9HYPO</name>
<dbReference type="PANTHER" id="PTHR10366:SF579">
    <property type="entry name" value="3-BETA HYDROXYSTEROID DEHYDROGENASE_ISOMERASE FAMILY PROTEIN (AFU_ORTHOLOGUE AFUA_3G02250)"/>
    <property type="match status" value="1"/>
</dbReference>
<dbReference type="Gene3D" id="3.40.50.720">
    <property type="entry name" value="NAD(P)-binding Rossmann-like Domain"/>
    <property type="match status" value="1"/>
</dbReference>
<dbReference type="Proteomes" id="UP001163105">
    <property type="component" value="Unassembled WGS sequence"/>
</dbReference>
<evidence type="ECO:0000256" key="1">
    <source>
        <dbReference type="ARBA" id="ARBA00023002"/>
    </source>
</evidence>
<dbReference type="AlphaFoldDB" id="A0AB34FPM6"/>
<proteinExistence type="inferred from homology"/>
<reference evidence="4" key="1">
    <citation type="submission" date="2023-01" db="EMBL/GenBank/DDBJ databases">
        <title>The growth and conidiation of Purpureocillium lavendulum are regulated by nitrogen source and histone H3K14 acetylation.</title>
        <authorList>
            <person name="Tang P."/>
            <person name="Han J."/>
            <person name="Zhang C."/>
            <person name="Tang P."/>
            <person name="Qi F."/>
            <person name="Zhang K."/>
            <person name="Liang L."/>
        </authorList>
    </citation>
    <scope>NUCLEOTIDE SEQUENCE</scope>
    <source>
        <strain evidence="4">YMF1.00683</strain>
    </source>
</reference>
<organism evidence="4 5">
    <name type="scientific">Purpureocillium lavendulum</name>
    <dbReference type="NCBI Taxonomy" id="1247861"/>
    <lineage>
        <taxon>Eukaryota</taxon>
        <taxon>Fungi</taxon>
        <taxon>Dikarya</taxon>
        <taxon>Ascomycota</taxon>
        <taxon>Pezizomycotina</taxon>
        <taxon>Sordariomycetes</taxon>
        <taxon>Hypocreomycetidae</taxon>
        <taxon>Hypocreales</taxon>
        <taxon>Ophiocordycipitaceae</taxon>
        <taxon>Purpureocillium</taxon>
    </lineage>
</organism>
<evidence type="ECO:0000259" key="3">
    <source>
        <dbReference type="Pfam" id="PF01370"/>
    </source>
</evidence>
<keyword evidence="5" id="KW-1185">Reference proteome</keyword>
<evidence type="ECO:0000313" key="5">
    <source>
        <dbReference type="Proteomes" id="UP001163105"/>
    </source>
</evidence>
<dbReference type="Pfam" id="PF01370">
    <property type="entry name" value="Epimerase"/>
    <property type="match status" value="1"/>
</dbReference>
<accession>A0AB34FPM6</accession>
<gene>
    <name evidence="4" type="ORF">O9K51_06894</name>
</gene>
<sequence length="356" mass="38168">MPSKVAFPIEPPATVVVTGANGFIAQHCVAALLGAGYNVVGTVRSASKGELVEKTHGSPPNLSIVVVEDITSSQSYLDALDSLSPSAILHLAAPFDYNATNFEHDLMVPAVRGSTAILEAAAQMKSVARVVHTNSFACIYDAAAGPSPDKTYTARDWSPLTYEDGVRATNAPTAYRASKTAAEKAAWRFMEEGRGRGLGFDLVSLCPGMVFGAFLPASRPRSIEHLNTSNLLVWAAVSAGRDAPVPPTKAPVWVDVRDVADAHVRALRVPEAGGSRFLLGQGVYCNQELADVGRRVTSKFSERIPVGEPGRRESQTHFGVDASETERVLGIRWRGLDDCLGELVPQLFEIERSQQQ</sequence>
<dbReference type="PANTHER" id="PTHR10366">
    <property type="entry name" value="NAD DEPENDENT EPIMERASE/DEHYDRATASE"/>
    <property type="match status" value="1"/>
</dbReference>
<protein>
    <submittedName>
        <fullName evidence="4">NAD(P)-binding domain-containingprotein</fullName>
    </submittedName>
</protein>
<keyword evidence="1" id="KW-0560">Oxidoreductase</keyword>
<dbReference type="SUPFAM" id="SSF51735">
    <property type="entry name" value="NAD(P)-binding Rossmann-fold domains"/>
    <property type="match status" value="1"/>
</dbReference>